<evidence type="ECO:0000256" key="9">
    <source>
        <dbReference type="RuleBase" id="RU363032"/>
    </source>
</evidence>
<gene>
    <name evidence="11" type="ORF">HF295_01930</name>
</gene>
<comment type="similarity">
    <text evidence="2">Belongs to the binding-protein-dependent transport system permease family. MalFG subfamily.</text>
</comment>
<evidence type="ECO:0000256" key="1">
    <source>
        <dbReference type="ARBA" id="ARBA00004651"/>
    </source>
</evidence>
<proteinExistence type="inferred from homology"/>
<evidence type="ECO:0000256" key="6">
    <source>
        <dbReference type="ARBA" id="ARBA00022692"/>
    </source>
</evidence>
<dbReference type="RefSeq" id="WP_376739679.1">
    <property type="nucleotide sequence ID" value="NZ_CP051151.1"/>
</dbReference>
<dbReference type="GO" id="GO:0015423">
    <property type="term" value="F:ABC-type maltose transporter activity"/>
    <property type="evidence" value="ECO:0007669"/>
    <property type="project" value="TreeGrafter"/>
</dbReference>
<evidence type="ECO:0000313" key="11">
    <source>
        <dbReference type="EMBL" id="QLY40949.1"/>
    </source>
</evidence>
<keyword evidence="5" id="KW-0762">Sugar transport</keyword>
<dbReference type="PANTHER" id="PTHR32243">
    <property type="entry name" value="MALTOSE TRANSPORT SYSTEM PERMEASE-RELATED"/>
    <property type="match status" value="1"/>
</dbReference>
<dbReference type="EMBL" id="CP051151">
    <property type="protein sequence ID" value="QLY40949.1"/>
    <property type="molecule type" value="Genomic_DNA"/>
</dbReference>
<evidence type="ECO:0000256" key="2">
    <source>
        <dbReference type="ARBA" id="ARBA00009047"/>
    </source>
</evidence>
<evidence type="ECO:0000256" key="8">
    <source>
        <dbReference type="ARBA" id="ARBA00023136"/>
    </source>
</evidence>
<comment type="subcellular location">
    <subcellularLocation>
        <location evidence="1 9">Cell membrane</location>
        <topology evidence="1 9">Multi-pass membrane protein</topology>
    </subcellularLocation>
</comment>
<dbReference type="GO" id="GO:0042956">
    <property type="term" value="P:maltodextrin transmembrane transport"/>
    <property type="evidence" value="ECO:0007669"/>
    <property type="project" value="TreeGrafter"/>
</dbReference>
<organism evidence="11 12">
    <name type="scientific">Hujiaoplasma nucleasis</name>
    <dbReference type="NCBI Taxonomy" id="2725268"/>
    <lineage>
        <taxon>Bacteria</taxon>
        <taxon>Bacillati</taxon>
        <taxon>Mycoplasmatota</taxon>
        <taxon>Mollicutes</taxon>
        <taxon>Candidatus Izemoplasmatales</taxon>
        <taxon>Hujiaoplasmataceae</taxon>
        <taxon>Hujiaoplasma</taxon>
    </lineage>
</organism>
<evidence type="ECO:0000256" key="4">
    <source>
        <dbReference type="ARBA" id="ARBA00022475"/>
    </source>
</evidence>
<feature type="transmembrane region" description="Helical" evidence="9">
    <location>
        <begin position="151"/>
        <end position="172"/>
    </location>
</feature>
<keyword evidence="4" id="KW-1003">Cell membrane</keyword>
<accession>A0A7L6N8V8</accession>
<keyword evidence="8 9" id="KW-0472">Membrane</keyword>
<name>A0A7L6N8V8_9MOLU</name>
<dbReference type="CDD" id="cd06261">
    <property type="entry name" value="TM_PBP2"/>
    <property type="match status" value="1"/>
</dbReference>
<dbReference type="PROSITE" id="PS50928">
    <property type="entry name" value="ABC_TM1"/>
    <property type="match status" value="1"/>
</dbReference>
<dbReference type="GO" id="GO:0005886">
    <property type="term" value="C:plasma membrane"/>
    <property type="evidence" value="ECO:0007669"/>
    <property type="project" value="UniProtKB-SubCell"/>
</dbReference>
<dbReference type="Pfam" id="PF00528">
    <property type="entry name" value="BPD_transp_1"/>
    <property type="match status" value="1"/>
</dbReference>
<feature type="transmembrane region" description="Helical" evidence="9">
    <location>
        <begin position="21"/>
        <end position="42"/>
    </location>
</feature>
<feature type="transmembrane region" description="Helical" evidence="9">
    <location>
        <begin position="85"/>
        <end position="109"/>
    </location>
</feature>
<evidence type="ECO:0000256" key="7">
    <source>
        <dbReference type="ARBA" id="ARBA00022989"/>
    </source>
</evidence>
<dbReference type="PANTHER" id="PTHR32243:SF50">
    <property type="entry name" value="MALTOSE_MALTODEXTRIN TRANSPORT SYSTEM PERMEASE PROTEIN MALG"/>
    <property type="match status" value="1"/>
</dbReference>
<evidence type="ECO:0000259" key="10">
    <source>
        <dbReference type="PROSITE" id="PS50928"/>
    </source>
</evidence>
<evidence type="ECO:0000256" key="3">
    <source>
        <dbReference type="ARBA" id="ARBA00022448"/>
    </source>
</evidence>
<dbReference type="KEGG" id="tbk:HF295_01930"/>
<dbReference type="Proteomes" id="UP000512167">
    <property type="component" value="Chromosome"/>
</dbReference>
<keyword evidence="3 9" id="KW-0813">Transport</keyword>
<dbReference type="SUPFAM" id="SSF161098">
    <property type="entry name" value="MetI-like"/>
    <property type="match status" value="1"/>
</dbReference>
<dbReference type="Gene3D" id="1.10.3720.10">
    <property type="entry name" value="MetI-like"/>
    <property type="match status" value="1"/>
</dbReference>
<reference evidence="11 12" key="1">
    <citation type="submission" date="2020-04" db="EMBL/GenBank/DDBJ databases">
        <authorList>
            <person name="Zheng R.K."/>
            <person name="Sun C.M."/>
        </authorList>
    </citation>
    <scope>NUCLEOTIDE SEQUENCE [LARGE SCALE GENOMIC DNA]</scope>
    <source>
        <strain evidence="12">zrk29</strain>
    </source>
</reference>
<keyword evidence="12" id="KW-1185">Reference proteome</keyword>
<dbReference type="InterPro" id="IPR050901">
    <property type="entry name" value="BP-dep_ABC_trans_perm"/>
</dbReference>
<feature type="transmembrane region" description="Helical" evidence="9">
    <location>
        <begin position="260"/>
        <end position="281"/>
    </location>
</feature>
<dbReference type="AlphaFoldDB" id="A0A7L6N8V8"/>
<evidence type="ECO:0000256" key="5">
    <source>
        <dbReference type="ARBA" id="ARBA00022597"/>
    </source>
</evidence>
<evidence type="ECO:0000313" key="12">
    <source>
        <dbReference type="Proteomes" id="UP000512167"/>
    </source>
</evidence>
<protein>
    <submittedName>
        <fullName evidence="11">Sugar ABC transporter permease</fullName>
    </submittedName>
</protein>
<sequence>MPKQRNYKQEKKIKSILSTSLAYAVLLTLVVIWLYPILWIVLHSFREEYNNLGGLVGIVQSNYFPKNFGLGVYKELFTNTLFPRWFLNTLMVAIGSFIISTFMQLSVAYVMSKIKFGKRKLLLNVAIILGLFPGFMSMIAVYFVLKAFGLTGSLYALVLVYSAGSGLGFYIAKGFFDIIPNSLVEAAKIDGASNARIFTSIILPISKPIIIYTALMTFIGPWMDFIFARVILGIDNTENHTVAIGLYDWMYSSQNDSNTFTLFAAGSVIVAIPIVILFLSLQRYYVEGVTSGSVKG</sequence>
<keyword evidence="7 9" id="KW-1133">Transmembrane helix</keyword>
<feature type="domain" description="ABC transmembrane type-1" evidence="10">
    <location>
        <begin position="86"/>
        <end position="281"/>
    </location>
</feature>
<dbReference type="InterPro" id="IPR000515">
    <property type="entry name" value="MetI-like"/>
</dbReference>
<feature type="transmembrane region" description="Helical" evidence="9">
    <location>
        <begin position="121"/>
        <end position="145"/>
    </location>
</feature>
<keyword evidence="6 9" id="KW-0812">Transmembrane</keyword>
<dbReference type="InterPro" id="IPR035906">
    <property type="entry name" value="MetI-like_sf"/>
</dbReference>